<protein>
    <recommendedName>
        <fullName evidence="7">DoxX family membrane protein</fullName>
    </recommendedName>
</protein>
<evidence type="ECO:0008006" key="7">
    <source>
        <dbReference type="Google" id="ProtNLM"/>
    </source>
</evidence>
<comment type="caution">
    <text evidence="5">The sequence shown here is derived from an EMBL/GenBank/DDBJ whole genome shotgun (WGS) entry which is preliminary data.</text>
</comment>
<sequence length="152" mass="15747">MAPAGVDLAPDDLEAPVSAALHRLPLRLTSGAFILNSGIGKFSLDAESAAGLQAMAGNAFPQLKDMRPEEFGKLLAIGETALGAAILAPFVPRVVAGLGLTAFSGALLWMYHKTPGLTKDGVRPTPDGVGIAKDVFMLGAGLSLLLDNRRKK</sequence>
<gene>
    <name evidence="5" type="ORF">GCM10025875_19930</name>
</gene>
<dbReference type="Proteomes" id="UP001157161">
    <property type="component" value="Unassembled WGS sequence"/>
</dbReference>
<keyword evidence="4" id="KW-0472">Membrane</keyword>
<reference evidence="5" key="2">
    <citation type="submission" date="2023-02" db="EMBL/GenBank/DDBJ databases">
        <authorList>
            <person name="Sun Q."/>
            <person name="Mori K."/>
        </authorList>
    </citation>
    <scope>NUCLEOTIDE SEQUENCE</scope>
    <source>
        <strain evidence="5">NBRC 112290</strain>
    </source>
</reference>
<dbReference type="AlphaFoldDB" id="A0AA37XF01"/>
<keyword evidence="3" id="KW-1133">Transmembrane helix</keyword>
<evidence type="ECO:0000256" key="1">
    <source>
        <dbReference type="ARBA" id="ARBA00004141"/>
    </source>
</evidence>
<evidence type="ECO:0000256" key="4">
    <source>
        <dbReference type="ARBA" id="ARBA00023136"/>
    </source>
</evidence>
<dbReference type="EMBL" id="BSUM01000001">
    <property type="protein sequence ID" value="GMA32001.1"/>
    <property type="molecule type" value="Genomic_DNA"/>
</dbReference>
<dbReference type="Pfam" id="PF07681">
    <property type="entry name" value="DoxX"/>
    <property type="match status" value="1"/>
</dbReference>
<organism evidence="5 6">
    <name type="scientific">Litorihabitans aurantiacus</name>
    <dbReference type="NCBI Taxonomy" id="1930061"/>
    <lineage>
        <taxon>Bacteria</taxon>
        <taxon>Bacillati</taxon>
        <taxon>Actinomycetota</taxon>
        <taxon>Actinomycetes</taxon>
        <taxon>Micrococcales</taxon>
        <taxon>Beutenbergiaceae</taxon>
        <taxon>Litorihabitans</taxon>
    </lineage>
</organism>
<name>A0AA37XF01_9MICO</name>
<dbReference type="GO" id="GO:0016020">
    <property type="term" value="C:membrane"/>
    <property type="evidence" value="ECO:0007669"/>
    <property type="project" value="UniProtKB-SubCell"/>
</dbReference>
<comment type="subcellular location">
    <subcellularLocation>
        <location evidence="1">Membrane</location>
        <topology evidence="1">Multi-pass membrane protein</topology>
    </subcellularLocation>
</comment>
<evidence type="ECO:0000256" key="2">
    <source>
        <dbReference type="ARBA" id="ARBA00022692"/>
    </source>
</evidence>
<reference evidence="5" key="1">
    <citation type="journal article" date="2014" name="Int. J. Syst. Evol. Microbiol.">
        <title>Complete genome sequence of Corynebacterium casei LMG S-19264T (=DSM 44701T), isolated from a smear-ripened cheese.</title>
        <authorList>
            <consortium name="US DOE Joint Genome Institute (JGI-PGF)"/>
            <person name="Walter F."/>
            <person name="Albersmeier A."/>
            <person name="Kalinowski J."/>
            <person name="Ruckert C."/>
        </authorList>
    </citation>
    <scope>NUCLEOTIDE SEQUENCE</scope>
    <source>
        <strain evidence="5">NBRC 112290</strain>
    </source>
</reference>
<evidence type="ECO:0000313" key="6">
    <source>
        <dbReference type="Proteomes" id="UP001157161"/>
    </source>
</evidence>
<evidence type="ECO:0000313" key="5">
    <source>
        <dbReference type="EMBL" id="GMA32001.1"/>
    </source>
</evidence>
<keyword evidence="6" id="KW-1185">Reference proteome</keyword>
<accession>A0AA37XF01</accession>
<dbReference type="InterPro" id="IPR032808">
    <property type="entry name" value="DoxX"/>
</dbReference>
<keyword evidence="2" id="KW-0812">Transmembrane</keyword>
<evidence type="ECO:0000256" key="3">
    <source>
        <dbReference type="ARBA" id="ARBA00022989"/>
    </source>
</evidence>
<proteinExistence type="predicted"/>